<protein>
    <submittedName>
        <fullName evidence="1">Uncharacterized protein</fullName>
    </submittedName>
</protein>
<name>H6QD27_PYROT</name>
<organism evidence="1 2">
    <name type="scientific">Pyrobaculum oguniense (strain DSM 13380 / JCM 10595 / TE7)</name>
    <dbReference type="NCBI Taxonomy" id="698757"/>
    <lineage>
        <taxon>Archaea</taxon>
        <taxon>Thermoproteota</taxon>
        <taxon>Thermoprotei</taxon>
        <taxon>Thermoproteales</taxon>
        <taxon>Thermoproteaceae</taxon>
        <taxon>Pyrobaculum</taxon>
    </lineage>
</organism>
<evidence type="ECO:0000313" key="2">
    <source>
        <dbReference type="Proteomes" id="UP000009062"/>
    </source>
</evidence>
<dbReference type="HOGENOM" id="CLU_3057287_0_0_2"/>
<dbReference type="STRING" id="698757.Pogu_2268"/>
<proteinExistence type="predicted"/>
<dbReference type="KEGG" id="pog:Pogu_2268"/>
<dbReference type="AlphaFoldDB" id="H6QD27"/>
<gene>
    <name evidence="1" type="ordered locus">Pogu_2268</name>
</gene>
<accession>H6QD27</accession>
<sequence>MYIPVSLTLYVNKPVLFNSATYLYILSAEPLCGNSPHCYINSPLANIYQLRGV</sequence>
<reference evidence="1 2" key="1">
    <citation type="journal article" date="2012" name="Stand. Genomic Sci.">
        <title>Complete genome sequence of Pyrobaculum oguniense.</title>
        <authorList>
            <person name="Bernick D.L."/>
            <person name="Karplus K."/>
            <person name="Lui L.M."/>
            <person name="Coker J.K."/>
            <person name="Murphy J.N."/>
            <person name="Chan P.P."/>
            <person name="Cozen A.E."/>
            <person name="Lowe T.M."/>
        </authorList>
    </citation>
    <scope>NUCLEOTIDE SEQUENCE [LARGE SCALE GENOMIC DNA]</scope>
    <source>
        <strain evidence="1 2">TE7</strain>
    </source>
</reference>
<dbReference type="EMBL" id="CP003316">
    <property type="protein sequence ID" value="AFA40295.1"/>
    <property type="molecule type" value="Genomic_DNA"/>
</dbReference>
<dbReference type="Proteomes" id="UP000009062">
    <property type="component" value="Chromosome"/>
</dbReference>
<keyword evidence="2" id="KW-1185">Reference proteome</keyword>
<evidence type="ECO:0000313" key="1">
    <source>
        <dbReference type="EMBL" id="AFA40295.1"/>
    </source>
</evidence>